<dbReference type="Pfam" id="PF13155">
    <property type="entry name" value="Toprim_2"/>
    <property type="match status" value="1"/>
</dbReference>
<proteinExistence type="predicted"/>
<dbReference type="CDD" id="cd01029">
    <property type="entry name" value="TOPRIM_primases"/>
    <property type="match status" value="1"/>
</dbReference>
<gene>
    <name evidence="1" type="ORF">GAY98_03260</name>
</gene>
<reference evidence="1 2" key="1">
    <citation type="journal article" date="2019" name="Nat. Med.">
        <title>A library of human gut bacterial isolates paired with longitudinal multiomics data enables mechanistic microbiome research.</title>
        <authorList>
            <person name="Poyet M."/>
            <person name="Groussin M."/>
            <person name="Gibbons S.M."/>
            <person name="Avila-Pacheco J."/>
            <person name="Jiang X."/>
            <person name="Kearney S.M."/>
            <person name="Perrotta A.R."/>
            <person name="Berdy B."/>
            <person name="Zhao S."/>
            <person name="Lieberman T.D."/>
            <person name="Swanson P.K."/>
            <person name="Smith M."/>
            <person name="Roesemann S."/>
            <person name="Alexander J.E."/>
            <person name="Rich S.A."/>
            <person name="Livny J."/>
            <person name="Vlamakis H."/>
            <person name="Clish C."/>
            <person name="Bullock K."/>
            <person name="Deik A."/>
            <person name="Scott J."/>
            <person name="Pierce K.A."/>
            <person name="Xavier R.J."/>
            <person name="Alm E.J."/>
        </authorList>
    </citation>
    <scope>NUCLEOTIDE SEQUENCE [LARGE SCALE GENOMIC DNA]</scope>
    <source>
        <strain evidence="1 2">BIOML-A122</strain>
    </source>
</reference>
<sequence length="246" mass="26999">MDFGEGTGGSIIDLAQRLYGTRDISSVLKGIEGHFPVSTPATAPRRAAATPPAFEELCVSPLRNTVLLDYLAKRGIPSGIAARECVEVHYRMRSKWYFGIGFGNRKGGLEIRNPYFKGSTSPKDITHLRHGMQGDGKTTVLVFEGFMDYLSYLALKQGKPVPDCVILNSVGNLPGALDVLKGYGHVCCFLDNDDAGRKTTEEIRQQCGSVTDKAAHYLPHKDLNEFLQHRLKKAVETRAEQKQGSG</sequence>
<dbReference type="EMBL" id="WDBI01000004">
    <property type="protein sequence ID" value="KAB6529157.1"/>
    <property type="molecule type" value="Genomic_DNA"/>
</dbReference>
<accession>A0A6I0ZUK4</accession>
<evidence type="ECO:0000313" key="2">
    <source>
        <dbReference type="Proteomes" id="UP000469427"/>
    </source>
</evidence>
<evidence type="ECO:0000313" key="1">
    <source>
        <dbReference type="EMBL" id="KAB6529157.1"/>
    </source>
</evidence>
<name>A0A6I0ZUK4_PHOVU</name>
<dbReference type="SUPFAM" id="SSF56731">
    <property type="entry name" value="DNA primase core"/>
    <property type="match status" value="1"/>
</dbReference>
<organism evidence="1 2">
    <name type="scientific">Phocaeicola vulgatus</name>
    <name type="common">Bacteroides vulgatus</name>
    <dbReference type="NCBI Taxonomy" id="821"/>
    <lineage>
        <taxon>Bacteria</taxon>
        <taxon>Pseudomonadati</taxon>
        <taxon>Bacteroidota</taxon>
        <taxon>Bacteroidia</taxon>
        <taxon>Bacteroidales</taxon>
        <taxon>Bacteroidaceae</taxon>
        <taxon>Phocaeicola</taxon>
    </lineage>
</organism>
<comment type="caution">
    <text evidence="1">The sequence shown here is derived from an EMBL/GenBank/DDBJ whole genome shotgun (WGS) entry which is preliminary data.</text>
</comment>
<dbReference type="Gene3D" id="3.40.1360.10">
    <property type="match status" value="1"/>
</dbReference>
<dbReference type="InterPro" id="IPR034154">
    <property type="entry name" value="TOPRIM_DnaG/twinkle"/>
</dbReference>
<dbReference type="AlphaFoldDB" id="A0A6I0ZUK4"/>
<dbReference type="Proteomes" id="UP000469427">
    <property type="component" value="Unassembled WGS sequence"/>
</dbReference>
<protein>
    <submittedName>
        <fullName evidence="1">Toprim domain-containing protein</fullName>
    </submittedName>
</protein>